<dbReference type="Pfam" id="PF08240">
    <property type="entry name" value="ADH_N"/>
    <property type="match status" value="1"/>
</dbReference>
<proteinExistence type="predicted"/>
<dbReference type="EMBL" id="WHPC01000044">
    <property type="protein sequence ID" value="MPV37662.1"/>
    <property type="molecule type" value="Genomic_DNA"/>
</dbReference>
<feature type="compositionally biased region" description="Low complexity" evidence="1">
    <location>
        <begin position="334"/>
        <end position="345"/>
    </location>
</feature>
<dbReference type="PANTHER" id="PTHR44013">
    <property type="entry name" value="ZINC-TYPE ALCOHOL DEHYDROGENASE-LIKE PROTEIN C16A3.02C"/>
    <property type="match status" value="1"/>
</dbReference>
<evidence type="ECO:0000256" key="1">
    <source>
        <dbReference type="SAM" id="MobiDB-lite"/>
    </source>
</evidence>
<name>A0A6N7EH18_9MICO</name>
<dbReference type="SUPFAM" id="SSF51735">
    <property type="entry name" value="NAD(P)-binding Rossmann-fold domains"/>
    <property type="match status" value="1"/>
</dbReference>
<keyword evidence="4" id="KW-1185">Reference proteome</keyword>
<evidence type="ECO:0000313" key="4">
    <source>
        <dbReference type="Proteomes" id="UP000437709"/>
    </source>
</evidence>
<dbReference type="InterPro" id="IPR013154">
    <property type="entry name" value="ADH-like_N"/>
</dbReference>
<dbReference type="CDD" id="cd08267">
    <property type="entry name" value="MDR1"/>
    <property type="match status" value="1"/>
</dbReference>
<dbReference type="OrthoDB" id="9790818at2"/>
<organism evidence="3 4">
    <name type="scientific">Georgenia subflava</name>
    <dbReference type="NCBI Taxonomy" id="1622177"/>
    <lineage>
        <taxon>Bacteria</taxon>
        <taxon>Bacillati</taxon>
        <taxon>Actinomycetota</taxon>
        <taxon>Actinomycetes</taxon>
        <taxon>Micrococcales</taxon>
        <taxon>Bogoriellaceae</taxon>
        <taxon>Georgenia</taxon>
    </lineage>
</organism>
<evidence type="ECO:0000259" key="2">
    <source>
        <dbReference type="SMART" id="SM00829"/>
    </source>
</evidence>
<gene>
    <name evidence="3" type="ORF">GB881_11535</name>
</gene>
<sequence length="352" mass="36843">MRAAVYRRFGPPHVVQVADVALPPVGPGEVLIEARASTVSSADRRARSRDVPPGLWIPSALTLGVLRPRRPVLGMDVAGVVAAVGSDVTRFAPGDEVVAMLGSRFGGHAEYVVVPESGAVTTKPSTMGFEDAVTLVFGGITARGYLGQVDVHPGTTVLVNGAAGAVGTAVVQLARYAGAHVTAVCSVRNIDMVTALGADRVIDYASADFLAEKAAYDVVVDCVGNASFPRSRHLLAPGGALLLVVSDLRGVLSAGWYTRRSGHPVITTPGPWRVEDLAHLVALAESGDYRPVHDRTFDLSDVAAAHRHVDAGKRANVILRISDGGPRRHDHAEPASAALRAASGSHPERLNR</sequence>
<accession>A0A6N7EH18</accession>
<feature type="region of interest" description="Disordered" evidence="1">
    <location>
        <begin position="323"/>
        <end position="352"/>
    </location>
</feature>
<dbReference type="Gene3D" id="3.40.50.720">
    <property type="entry name" value="NAD(P)-binding Rossmann-like Domain"/>
    <property type="match status" value="1"/>
</dbReference>
<dbReference type="SUPFAM" id="SSF50129">
    <property type="entry name" value="GroES-like"/>
    <property type="match status" value="1"/>
</dbReference>
<dbReference type="InterPro" id="IPR020843">
    <property type="entry name" value="ER"/>
</dbReference>
<dbReference type="InterPro" id="IPR036291">
    <property type="entry name" value="NAD(P)-bd_dom_sf"/>
</dbReference>
<dbReference type="SMART" id="SM00829">
    <property type="entry name" value="PKS_ER"/>
    <property type="match status" value="1"/>
</dbReference>
<dbReference type="Pfam" id="PF13602">
    <property type="entry name" value="ADH_zinc_N_2"/>
    <property type="match status" value="1"/>
</dbReference>
<dbReference type="GO" id="GO:0016491">
    <property type="term" value="F:oxidoreductase activity"/>
    <property type="evidence" value="ECO:0007669"/>
    <property type="project" value="InterPro"/>
</dbReference>
<reference evidence="3 4" key="1">
    <citation type="submission" date="2019-10" db="EMBL/GenBank/DDBJ databases">
        <title>Georgenia wutianyii sp. nov. and Georgenia yuyongxinii sp. nov. isolated from plateau pika (Ochotona curzoniae) in the Qinghai-Tibet plateau of China.</title>
        <authorList>
            <person name="Tian Z."/>
        </authorList>
    </citation>
    <scope>NUCLEOTIDE SEQUENCE [LARGE SCALE GENOMIC DNA]</scope>
    <source>
        <strain evidence="3 4">JCM 19765</strain>
    </source>
</reference>
<dbReference type="InterPro" id="IPR052733">
    <property type="entry name" value="Chloroplast_QOR"/>
</dbReference>
<dbReference type="RefSeq" id="WP_152195508.1">
    <property type="nucleotide sequence ID" value="NZ_VUKD01000003.1"/>
</dbReference>
<dbReference type="AlphaFoldDB" id="A0A6N7EH18"/>
<dbReference type="Gene3D" id="3.90.180.10">
    <property type="entry name" value="Medium-chain alcohol dehydrogenases, catalytic domain"/>
    <property type="match status" value="1"/>
</dbReference>
<dbReference type="PANTHER" id="PTHR44013:SF1">
    <property type="entry name" value="ZINC-TYPE ALCOHOL DEHYDROGENASE-LIKE PROTEIN C16A3.02C"/>
    <property type="match status" value="1"/>
</dbReference>
<comment type="caution">
    <text evidence="3">The sequence shown here is derived from an EMBL/GenBank/DDBJ whole genome shotgun (WGS) entry which is preliminary data.</text>
</comment>
<evidence type="ECO:0000313" key="3">
    <source>
        <dbReference type="EMBL" id="MPV37662.1"/>
    </source>
</evidence>
<dbReference type="Proteomes" id="UP000437709">
    <property type="component" value="Unassembled WGS sequence"/>
</dbReference>
<protein>
    <submittedName>
        <fullName evidence="3">Zinc-binding dehydrogenase</fullName>
    </submittedName>
</protein>
<dbReference type="InterPro" id="IPR011032">
    <property type="entry name" value="GroES-like_sf"/>
</dbReference>
<feature type="domain" description="Enoyl reductase (ER)" evidence="2">
    <location>
        <begin position="10"/>
        <end position="318"/>
    </location>
</feature>